<dbReference type="AlphaFoldDB" id="A0A7D5H479"/>
<evidence type="ECO:0000313" key="5">
    <source>
        <dbReference type="EMBL" id="QKZ05162.1"/>
    </source>
</evidence>
<proteinExistence type="predicted"/>
<accession>A0A7D5H479</accession>
<dbReference type="PROSITE" id="PS51000">
    <property type="entry name" value="HTH_DEOR_2"/>
    <property type="match status" value="1"/>
</dbReference>
<dbReference type="EMBL" id="CP056030">
    <property type="protein sequence ID" value="QKZ05162.1"/>
    <property type="molecule type" value="Genomic_DNA"/>
</dbReference>
<dbReference type="InterPro" id="IPR036388">
    <property type="entry name" value="WH-like_DNA-bd_sf"/>
</dbReference>
<dbReference type="SUPFAM" id="SSF46785">
    <property type="entry name" value="Winged helix' DNA-binding domain"/>
    <property type="match status" value="1"/>
</dbReference>
<dbReference type="PANTHER" id="PTHR30363">
    <property type="entry name" value="HTH-TYPE TRANSCRIPTIONAL REGULATOR SRLR-RELATED"/>
    <property type="match status" value="1"/>
</dbReference>
<dbReference type="InterPro" id="IPR037171">
    <property type="entry name" value="NagB/RpiA_transferase-like"/>
</dbReference>
<dbReference type="GO" id="GO:0003700">
    <property type="term" value="F:DNA-binding transcription factor activity"/>
    <property type="evidence" value="ECO:0007669"/>
    <property type="project" value="InterPro"/>
</dbReference>
<dbReference type="SUPFAM" id="SSF100950">
    <property type="entry name" value="NagB/RpiA/CoA transferase-like"/>
    <property type="match status" value="1"/>
</dbReference>
<sequence>MPTESPTPSTGAPMIPEQRRELMLRQLRKHQVLSVHQLMEMFDCSHMTVRRDIALLEQEGRAYSVTGGVRIASQVHSEPSHESKAVLELPQKQGMARLAAGLLKADMTLYLDAGTSTLEIVPHIIALSGMTVVTNDFGIVHALEAARHIDVIHTGGLLDHPNRSCVGGLAAATLRQLATDIAFISTSAWDLQRGLTTPSALKVEVKQAALHSAAQSVLVASSSKYGSFGMYKIAGLEQFDTIISDAALAPGAVESVRKLGVDLLLA</sequence>
<dbReference type="RefSeq" id="WP_176571090.1">
    <property type="nucleotide sequence ID" value="NZ_CP056030.1"/>
</dbReference>
<organism evidence="5 6">
    <name type="scientific">Pseudomonas eucalypticola</name>
    <dbReference type="NCBI Taxonomy" id="2599595"/>
    <lineage>
        <taxon>Bacteria</taxon>
        <taxon>Pseudomonadati</taxon>
        <taxon>Pseudomonadota</taxon>
        <taxon>Gammaproteobacteria</taxon>
        <taxon>Pseudomonadales</taxon>
        <taxon>Pseudomonadaceae</taxon>
        <taxon>Pseudomonas</taxon>
    </lineage>
</organism>
<gene>
    <name evidence="5" type="ORF">HWQ56_15735</name>
</gene>
<dbReference type="Gene3D" id="1.10.10.10">
    <property type="entry name" value="Winged helix-like DNA-binding domain superfamily/Winged helix DNA-binding domain"/>
    <property type="match status" value="1"/>
</dbReference>
<dbReference type="Pfam" id="PF08220">
    <property type="entry name" value="HTH_DeoR"/>
    <property type="match status" value="1"/>
</dbReference>
<evidence type="ECO:0000259" key="4">
    <source>
        <dbReference type="PROSITE" id="PS51000"/>
    </source>
</evidence>
<keyword evidence="6" id="KW-1185">Reference proteome</keyword>
<dbReference type="SMART" id="SM01134">
    <property type="entry name" value="DeoRC"/>
    <property type="match status" value="1"/>
</dbReference>
<dbReference type="KEGG" id="pez:HWQ56_15735"/>
<evidence type="ECO:0000313" key="6">
    <source>
        <dbReference type="Proteomes" id="UP000509568"/>
    </source>
</evidence>
<evidence type="ECO:0000256" key="3">
    <source>
        <dbReference type="ARBA" id="ARBA00023163"/>
    </source>
</evidence>
<dbReference type="InterPro" id="IPR014036">
    <property type="entry name" value="DeoR-like_C"/>
</dbReference>
<protein>
    <submittedName>
        <fullName evidence="5">DeoR/GlpR transcriptional regulator</fullName>
    </submittedName>
</protein>
<dbReference type="PANTHER" id="PTHR30363:SF58">
    <property type="entry name" value="REGULATORY PROTEIN, DEOR FAMILY"/>
    <property type="match status" value="1"/>
</dbReference>
<feature type="domain" description="HTH deoR-type" evidence="4">
    <location>
        <begin position="16"/>
        <end position="71"/>
    </location>
</feature>
<dbReference type="Pfam" id="PF00455">
    <property type="entry name" value="DeoRC"/>
    <property type="match status" value="1"/>
</dbReference>
<dbReference type="InterPro" id="IPR001034">
    <property type="entry name" value="DeoR_HTH"/>
</dbReference>
<keyword evidence="1" id="KW-0805">Transcription regulation</keyword>
<reference evidence="5 6" key="1">
    <citation type="submission" date="2020-06" db="EMBL/GenBank/DDBJ databases">
        <title>Pseudomonas eucalypticola sp. nov., an endophyte of Eucalyptus dunnii leaves with biocontrol ability of eucalyptus leaf blight.</title>
        <authorList>
            <person name="Liu Y."/>
            <person name="Song Z."/>
            <person name="Zeng H."/>
            <person name="Lu M."/>
            <person name="Wang X."/>
            <person name="Lian X."/>
            <person name="Zhang Q."/>
        </authorList>
    </citation>
    <scope>NUCLEOTIDE SEQUENCE [LARGE SCALE GENOMIC DNA]</scope>
    <source>
        <strain evidence="5 6">NP-1</strain>
    </source>
</reference>
<keyword evidence="2" id="KW-0238">DNA-binding</keyword>
<dbReference type="PROSITE" id="PS00894">
    <property type="entry name" value="HTH_DEOR_1"/>
    <property type="match status" value="1"/>
</dbReference>
<keyword evidence="3" id="KW-0804">Transcription</keyword>
<dbReference type="GO" id="GO:0003677">
    <property type="term" value="F:DNA binding"/>
    <property type="evidence" value="ECO:0007669"/>
    <property type="project" value="UniProtKB-KW"/>
</dbReference>
<dbReference type="SMART" id="SM00420">
    <property type="entry name" value="HTH_DEOR"/>
    <property type="match status" value="1"/>
</dbReference>
<name>A0A7D5H479_9PSED</name>
<dbReference type="Proteomes" id="UP000509568">
    <property type="component" value="Chromosome"/>
</dbReference>
<dbReference type="InterPro" id="IPR050313">
    <property type="entry name" value="Carb_Metab_HTH_regulators"/>
</dbReference>
<evidence type="ECO:0000256" key="2">
    <source>
        <dbReference type="ARBA" id="ARBA00023125"/>
    </source>
</evidence>
<evidence type="ECO:0000256" key="1">
    <source>
        <dbReference type="ARBA" id="ARBA00023015"/>
    </source>
</evidence>
<dbReference type="InterPro" id="IPR036390">
    <property type="entry name" value="WH_DNA-bd_sf"/>
</dbReference>
<dbReference type="InterPro" id="IPR018356">
    <property type="entry name" value="Tscrpt_reg_HTH_DeoR_CS"/>
</dbReference>